<gene>
    <name evidence="1" type="ORF">MAC_02446</name>
</gene>
<dbReference type="eggNOG" id="ENOG502T500">
    <property type="taxonomic scope" value="Eukaryota"/>
</dbReference>
<dbReference type="AlphaFoldDB" id="E9DXU8"/>
<name>E9DXU8_METAQ</name>
<evidence type="ECO:0000313" key="2">
    <source>
        <dbReference type="Proteomes" id="UP000002499"/>
    </source>
</evidence>
<sequence>MLIPMCNSTHERLQARFIHAKKARQLTDADRARAEAYCDAIGKALRDVPEHDLERFEAAFEEVAKAHPLEDSVREAYAAEILNKMADPLLLLHNCEFLDPNAPWLAVMDDQSQFDSASPDQVRHHFSKWAMDELRRNWNKAHDIPEDGIIGTTGGRDYLYQAGPRYNFCLLVDDASHDVDSQSKGNSGATEIPAQPLIAARNRNHYRIRKGKHGEDQPTGPLRSIAIRSVHVAARAAKSRGETMNL</sequence>
<dbReference type="OrthoDB" id="4424523at2759"/>
<evidence type="ECO:0000313" key="1">
    <source>
        <dbReference type="EMBL" id="EFY91561.1"/>
    </source>
</evidence>
<accession>E9DXU8</accession>
<proteinExistence type="predicted"/>
<dbReference type="HOGENOM" id="CLU_1129278_0_0_1"/>
<reference evidence="1 2" key="1">
    <citation type="journal article" date="2011" name="PLoS Genet.">
        <title>Genome sequencing and comparative transcriptomics of the model entomopathogenic fungi Metarhizium anisopliae and M. acridum.</title>
        <authorList>
            <person name="Gao Q."/>
            <person name="Jin K."/>
            <person name="Ying S.H."/>
            <person name="Zhang Y."/>
            <person name="Xiao G."/>
            <person name="Shang Y."/>
            <person name="Duan Z."/>
            <person name="Hu X."/>
            <person name="Xie X.Q."/>
            <person name="Zhou G."/>
            <person name="Peng G."/>
            <person name="Luo Z."/>
            <person name="Huang W."/>
            <person name="Wang B."/>
            <person name="Fang W."/>
            <person name="Wang S."/>
            <person name="Zhong Y."/>
            <person name="Ma L.J."/>
            <person name="St Leger R.J."/>
            <person name="Zhao G.P."/>
            <person name="Pei Y."/>
            <person name="Feng M.G."/>
            <person name="Xia Y."/>
            <person name="Wang C."/>
        </authorList>
    </citation>
    <scope>NUCLEOTIDE SEQUENCE [LARGE SCALE GENOMIC DNA]</scope>
    <source>
        <strain evidence="1 2">CQMa 102</strain>
    </source>
</reference>
<dbReference type="InParanoid" id="E9DXU8"/>
<keyword evidence="2" id="KW-1185">Reference proteome</keyword>
<dbReference type="Proteomes" id="UP000002499">
    <property type="component" value="Unassembled WGS sequence"/>
</dbReference>
<organism evidence="2">
    <name type="scientific">Metarhizium acridum (strain CQMa 102)</name>
    <dbReference type="NCBI Taxonomy" id="655827"/>
    <lineage>
        <taxon>Eukaryota</taxon>
        <taxon>Fungi</taxon>
        <taxon>Dikarya</taxon>
        <taxon>Ascomycota</taxon>
        <taxon>Pezizomycotina</taxon>
        <taxon>Sordariomycetes</taxon>
        <taxon>Hypocreomycetidae</taxon>
        <taxon>Hypocreales</taxon>
        <taxon>Clavicipitaceae</taxon>
        <taxon>Metarhizium</taxon>
    </lineage>
</organism>
<protein>
    <submittedName>
        <fullName evidence="1">Uncharacterized protein</fullName>
    </submittedName>
</protein>
<dbReference type="EMBL" id="GL698481">
    <property type="protein sequence ID" value="EFY91561.1"/>
    <property type="molecule type" value="Genomic_DNA"/>
</dbReference>